<name>A0A0S2F7P2_LYSAN</name>
<feature type="region of interest" description="Disordered" evidence="1">
    <location>
        <begin position="60"/>
        <end position="84"/>
    </location>
</feature>
<evidence type="ECO:0000313" key="2">
    <source>
        <dbReference type="EMBL" id="ALN79558.1"/>
    </source>
</evidence>
<dbReference type="AlphaFoldDB" id="A0A0S2F7P2"/>
<dbReference type="PATRIC" id="fig|84531.8.peg.1434"/>
<protein>
    <submittedName>
        <fullName evidence="2">Uncharacterized protein</fullName>
    </submittedName>
</protein>
<dbReference type="EMBL" id="CP011129">
    <property type="protein sequence ID" value="ALN79558.1"/>
    <property type="molecule type" value="Genomic_DNA"/>
</dbReference>
<reference evidence="2 3" key="1">
    <citation type="journal article" date="2015" name="BMC Genomics">
        <title>Comparative genomics and metabolic profiling of the genus Lysobacter.</title>
        <authorList>
            <person name="de Bruijn I."/>
            <person name="Cheng X."/>
            <person name="de Jager V."/>
            <person name="Exposito R.G."/>
            <person name="Watrous J."/>
            <person name="Patel N."/>
            <person name="Postma J."/>
            <person name="Dorrestein P.C."/>
            <person name="Kobayashi D."/>
            <person name="Raaijmakers J.M."/>
        </authorList>
    </citation>
    <scope>NUCLEOTIDE SEQUENCE [LARGE SCALE GENOMIC DNA]</scope>
    <source>
        <strain evidence="2 3">76</strain>
    </source>
</reference>
<evidence type="ECO:0000313" key="3">
    <source>
        <dbReference type="Proteomes" id="UP000060787"/>
    </source>
</evidence>
<sequence>MRAPEFGEMRFERALAWTVVALVHAGLIWAALQLRRPADPVDSEASLTVIFLRPAVSSSSRPNEALRTPPARDLPRKTTPRSLRPVFIPEPAAPLPMTPPHAAPTASAEAVEATGLTAIRIDRNALDPAGATRAPWDAPAPDLLASRAPVLPGQGARRFRMQPPNSIARTVERVGRLFGGRGEDPCLRTRDNIGELAVQGDSAALQRELEYERRLCRP</sequence>
<gene>
    <name evidence="2" type="ORF">LA76x_1402</name>
</gene>
<evidence type="ECO:0000256" key="1">
    <source>
        <dbReference type="SAM" id="MobiDB-lite"/>
    </source>
</evidence>
<keyword evidence="3" id="KW-1185">Reference proteome</keyword>
<organism evidence="2 3">
    <name type="scientific">Lysobacter antibioticus</name>
    <dbReference type="NCBI Taxonomy" id="84531"/>
    <lineage>
        <taxon>Bacteria</taxon>
        <taxon>Pseudomonadati</taxon>
        <taxon>Pseudomonadota</taxon>
        <taxon>Gammaproteobacteria</taxon>
        <taxon>Lysobacterales</taxon>
        <taxon>Lysobacteraceae</taxon>
        <taxon>Lysobacter</taxon>
    </lineage>
</organism>
<accession>A0A0S2F7P2</accession>
<proteinExistence type="predicted"/>
<dbReference type="Proteomes" id="UP000060787">
    <property type="component" value="Chromosome"/>
</dbReference>
<dbReference type="RefSeq" id="WP_057917130.1">
    <property type="nucleotide sequence ID" value="NZ_CP011129.1"/>
</dbReference>
<dbReference type="KEGG" id="lab:LA76x_1402"/>